<protein>
    <submittedName>
        <fullName evidence="2">Uncharacterized protein</fullName>
    </submittedName>
</protein>
<accession>A0ABS2JYK4</accession>
<evidence type="ECO:0000256" key="1">
    <source>
        <dbReference type="SAM" id="Phobius"/>
    </source>
</evidence>
<comment type="caution">
    <text evidence="2">The sequence shown here is derived from an EMBL/GenBank/DDBJ whole genome shotgun (WGS) entry which is preliminary data.</text>
</comment>
<dbReference type="Proteomes" id="UP001430149">
    <property type="component" value="Unassembled WGS sequence"/>
</dbReference>
<feature type="transmembrane region" description="Helical" evidence="1">
    <location>
        <begin position="21"/>
        <end position="43"/>
    </location>
</feature>
<proteinExistence type="predicted"/>
<keyword evidence="1" id="KW-0812">Transmembrane</keyword>
<keyword evidence="3" id="KW-1185">Reference proteome</keyword>
<evidence type="ECO:0000313" key="2">
    <source>
        <dbReference type="EMBL" id="MBM7123860.1"/>
    </source>
</evidence>
<dbReference type="RefSeq" id="WP_204678416.1">
    <property type="nucleotide sequence ID" value="NZ_BSNR01000026.1"/>
</dbReference>
<reference evidence="2" key="1">
    <citation type="submission" date="2020-10" db="EMBL/GenBank/DDBJ databases">
        <title>Phylogeny of dyella-like bacteria.</title>
        <authorList>
            <person name="Fu J."/>
        </authorList>
    </citation>
    <scope>NUCLEOTIDE SEQUENCE</scope>
    <source>
        <strain evidence="2">DHOC52</strain>
    </source>
</reference>
<dbReference type="EMBL" id="JADIKE010000017">
    <property type="protein sequence ID" value="MBM7123860.1"/>
    <property type="molecule type" value="Genomic_DNA"/>
</dbReference>
<organism evidence="2 3">
    <name type="scientific">Dyella flava</name>
    <dbReference type="NCBI Taxonomy" id="1920170"/>
    <lineage>
        <taxon>Bacteria</taxon>
        <taxon>Pseudomonadati</taxon>
        <taxon>Pseudomonadota</taxon>
        <taxon>Gammaproteobacteria</taxon>
        <taxon>Lysobacterales</taxon>
        <taxon>Rhodanobacteraceae</taxon>
        <taxon>Dyella</taxon>
    </lineage>
</organism>
<sequence>MNRWNTSQSVAPRHSDAGVPIFVSPGTTLAVCLMVFGVLHAVATISAERVAIDGLLVVNTLLYVAAALLARIAWRQRSSMRCLRLARYANRLSIAGLIMTIAGTCCLALVIAIKA</sequence>
<gene>
    <name evidence="2" type="ORF">ISP19_00590</name>
</gene>
<feature type="transmembrane region" description="Helical" evidence="1">
    <location>
        <begin position="55"/>
        <end position="74"/>
    </location>
</feature>
<keyword evidence="1" id="KW-1133">Transmembrane helix</keyword>
<keyword evidence="1" id="KW-0472">Membrane</keyword>
<evidence type="ECO:0000313" key="3">
    <source>
        <dbReference type="Proteomes" id="UP001430149"/>
    </source>
</evidence>
<name>A0ABS2JYK4_9GAMM</name>
<feature type="transmembrane region" description="Helical" evidence="1">
    <location>
        <begin position="94"/>
        <end position="113"/>
    </location>
</feature>